<dbReference type="RefSeq" id="WP_036753733.1">
    <property type="nucleotide sequence ID" value="NZ_JAGSGC010000004.1"/>
</dbReference>
<dbReference type="Proteomes" id="UP000027192">
    <property type="component" value="Unassembled WGS sequence"/>
</dbReference>
<proteinExistence type="predicted"/>
<dbReference type="EMBL" id="JMIB01000027">
    <property type="protein sequence ID" value="KDM90875.1"/>
    <property type="molecule type" value="Genomic_DNA"/>
</dbReference>
<accession>A0A066RKA2</accession>
<evidence type="ECO:0008006" key="3">
    <source>
        <dbReference type="Google" id="ProtNLM"/>
    </source>
</evidence>
<reference evidence="1 2" key="1">
    <citation type="submission" date="2014-04" db="EMBL/GenBank/DDBJ databases">
        <title>Draft genome sequence of Photobacterium halotolerans S2753: a solonamide, ngercheumicin and holomycin producer.</title>
        <authorList>
            <person name="Machado H.R."/>
            <person name="Gram L."/>
        </authorList>
    </citation>
    <scope>NUCLEOTIDE SEQUENCE [LARGE SCALE GENOMIC DNA]</scope>
    <source>
        <strain evidence="1 2">S2753</strain>
    </source>
</reference>
<organism evidence="1 2">
    <name type="scientific">Photobacterium galatheae</name>
    <dbReference type="NCBI Taxonomy" id="1654360"/>
    <lineage>
        <taxon>Bacteria</taxon>
        <taxon>Pseudomonadati</taxon>
        <taxon>Pseudomonadota</taxon>
        <taxon>Gammaproteobacteria</taxon>
        <taxon>Vibrionales</taxon>
        <taxon>Vibrionaceae</taxon>
        <taxon>Photobacterium</taxon>
    </lineage>
</organism>
<dbReference type="STRING" id="1654360.EA58_14035"/>
<keyword evidence="2" id="KW-1185">Reference proteome</keyword>
<evidence type="ECO:0000313" key="1">
    <source>
        <dbReference type="EMBL" id="KDM90875.1"/>
    </source>
</evidence>
<comment type="caution">
    <text evidence="1">The sequence shown here is derived from an EMBL/GenBank/DDBJ whole genome shotgun (WGS) entry which is preliminary data.</text>
</comment>
<name>A0A066RKA2_9GAMM</name>
<sequence length="246" mass="27663">MLSETEVNDLRKHLNRSASTIFVIGQGIDFKPELSWHNQVVRDLYSDDEGVVEQSWKALLSMTPQAQKIPFIGSYTQYVSQTALIDVANFYILNTSISGEIGVTSKNTVVVNLNGLLHKGVCKATGVIKDISTPEDTKDLTPAFIPLSENYQPFYDVVHDLEKFVEKQEVRSVFFIGVSGKCPVVESIFNRALMRSTMKDPVFKCVVNTEATYMDDEADLVVRADAKDFLRLLSQSFPDGERYFND</sequence>
<dbReference type="AlphaFoldDB" id="A0A066RKA2"/>
<protein>
    <recommendedName>
        <fullName evidence="3">SIR2-like domain-containing protein</fullName>
    </recommendedName>
</protein>
<gene>
    <name evidence="1" type="ORF">EA58_14035</name>
</gene>
<evidence type="ECO:0000313" key="2">
    <source>
        <dbReference type="Proteomes" id="UP000027192"/>
    </source>
</evidence>
<dbReference type="OrthoDB" id="10010738at2"/>